<dbReference type="Pfam" id="PF16879">
    <property type="entry name" value="Sin3a_C"/>
    <property type="match status" value="1"/>
</dbReference>
<feature type="region of interest" description="Disordered" evidence="6">
    <location>
        <begin position="711"/>
        <end position="749"/>
    </location>
</feature>
<dbReference type="GO" id="GO:0033698">
    <property type="term" value="C:Rpd3L complex"/>
    <property type="evidence" value="ECO:0007669"/>
    <property type="project" value="UniProtKB-ARBA"/>
</dbReference>
<reference evidence="8 9" key="1">
    <citation type="journal article" date="2019" name="Nat. Ecol. Evol.">
        <title>Megaphylogeny resolves global patterns of mushroom evolution.</title>
        <authorList>
            <person name="Varga T."/>
            <person name="Krizsan K."/>
            <person name="Foldi C."/>
            <person name="Dima B."/>
            <person name="Sanchez-Garcia M."/>
            <person name="Sanchez-Ramirez S."/>
            <person name="Szollosi G.J."/>
            <person name="Szarkandi J.G."/>
            <person name="Papp V."/>
            <person name="Albert L."/>
            <person name="Andreopoulos W."/>
            <person name="Angelini C."/>
            <person name="Antonin V."/>
            <person name="Barry K.W."/>
            <person name="Bougher N.L."/>
            <person name="Buchanan P."/>
            <person name="Buyck B."/>
            <person name="Bense V."/>
            <person name="Catcheside P."/>
            <person name="Chovatia M."/>
            <person name="Cooper J."/>
            <person name="Damon W."/>
            <person name="Desjardin D."/>
            <person name="Finy P."/>
            <person name="Geml J."/>
            <person name="Haridas S."/>
            <person name="Hughes K."/>
            <person name="Justo A."/>
            <person name="Karasinski D."/>
            <person name="Kautmanova I."/>
            <person name="Kiss B."/>
            <person name="Kocsube S."/>
            <person name="Kotiranta H."/>
            <person name="LaButti K.M."/>
            <person name="Lechner B.E."/>
            <person name="Liimatainen K."/>
            <person name="Lipzen A."/>
            <person name="Lukacs Z."/>
            <person name="Mihaltcheva S."/>
            <person name="Morgado L.N."/>
            <person name="Niskanen T."/>
            <person name="Noordeloos M.E."/>
            <person name="Ohm R.A."/>
            <person name="Ortiz-Santana B."/>
            <person name="Ovrebo C."/>
            <person name="Racz N."/>
            <person name="Riley R."/>
            <person name="Savchenko A."/>
            <person name="Shiryaev A."/>
            <person name="Soop K."/>
            <person name="Spirin V."/>
            <person name="Szebenyi C."/>
            <person name="Tomsovsky M."/>
            <person name="Tulloss R.E."/>
            <person name="Uehling J."/>
            <person name="Grigoriev I.V."/>
            <person name="Vagvolgyi C."/>
            <person name="Papp T."/>
            <person name="Martin F.M."/>
            <person name="Miettinen O."/>
            <person name="Hibbett D.S."/>
            <person name="Nagy L.G."/>
        </authorList>
    </citation>
    <scope>NUCLEOTIDE SEQUENCE [LARGE SCALE GENOMIC DNA]</scope>
    <source>
        <strain evidence="8 9">CBS 309.79</strain>
    </source>
</reference>
<dbReference type="GO" id="GO:0000122">
    <property type="term" value="P:negative regulation of transcription by RNA polymerase II"/>
    <property type="evidence" value="ECO:0007669"/>
    <property type="project" value="TreeGrafter"/>
</dbReference>
<dbReference type="PANTHER" id="PTHR12346">
    <property type="entry name" value="SIN3B-RELATED"/>
    <property type="match status" value="1"/>
</dbReference>
<name>A0A5C3QP84_9AGAR</name>
<evidence type="ECO:0000256" key="3">
    <source>
        <dbReference type="ARBA" id="ARBA00022737"/>
    </source>
</evidence>
<feature type="region of interest" description="Disordered" evidence="6">
    <location>
        <begin position="99"/>
        <end position="139"/>
    </location>
</feature>
<dbReference type="InterPro" id="IPR013194">
    <property type="entry name" value="HDAC_interact_dom"/>
</dbReference>
<gene>
    <name evidence="8" type="ORF">BDV98DRAFT_503644</name>
</gene>
<dbReference type="InterPro" id="IPR036600">
    <property type="entry name" value="PAH_sf"/>
</dbReference>
<dbReference type="STRING" id="1884261.A0A5C3QP84"/>
<dbReference type="SUPFAM" id="SSF47762">
    <property type="entry name" value="PAH2 domain"/>
    <property type="match status" value="3"/>
</dbReference>
<sequence length="1059" mass="118804">MEQPDRPLNVTDALSYLDAVKIQFQDQPDVYNHFLDIMKDFKSQAIDTPGVIERVSTLFTGNPYLIQGFNTFLPPGYRIDISADPLDFNTITVTTPMGTITQTTSANGSTSRMTLSSQGASNSRPHTPSGSHNYDQYGGANYSNPQAAAAATFLGNLREEKQPAEQFNHAITYLNKIKNRFADDPNVYKQFLEILQTYQKEQKHLMDSQVYAQVQVLFKDAPELLTEFKDFLPSIIGGSGLSHDAQWSQMDASGAASADTSVEKRAPKRRRKPDAPAAPAKAAPSRSRRAKPAPRAESPTYSTYEPTRSPPSNSMAPPPSSGMISSPTDRLMFFERAKKVLEPRDMYDDFLKLLNMFAGEVIDSRTLIDRAKPFLGEHGQLMGEFMEVIGWFDRGPGEGGPPGSIRTGPPEGLLAPPTDLGQGPSYRRLPESEVRLACSGRDELCRSVLNDLWVSHPTWASEEAGFLAHKKNSFEEALHKSEEERHEYQIHLEAINRTISLFQPICERIEEMSNEERAAFRLPPDFGGASKSIYYKIIKKVYGRDAVGNEVIQALQESPSNSIPVVLNRLKQKDEEWRRAHRDWSKTWREVDTRNFYKSLDYQIITFKANDKKAITAKHFVADIQAVKQEQVRARDGENYNFIKGPVGPQLQFSFEDTGVLQDAIRLVCAYLEHSSAQFSSSERRAVEGFLRSFIPMMCMVSKAEFNNGNSMQEGGGVNGDVVDGSRATASRSGRRTPQSPAAGGSSGVAAVELRKRLLMAAKDRREQDHVKSRTASPTPPPEDVSRPTPRGDAAVVDDVWVEEVISEEQKTFSQHPESLACRNPFFTNTTFYTLLRLIQLLYSRLLICKQISFRTAASKYALFQPNNIAVELGLDDPNGPAAVLAQAREAFGNRHAAGDGGVNVLYLYLLDACEKLFDGEMDQTTFEEHMRWFFKEKAYHVFTIDKLIAALIKQVQTVLSDNKCQELWTLLKLARSAEALGNQDIVRYRREAERHLGQDDQLYKVVWESSKHVLRITLIGQGDPSVSSTTDRFREYVDVGGFFQPKQWLPMCLLVLRH</sequence>
<keyword evidence="3" id="KW-0677">Repeat</keyword>
<dbReference type="Proteomes" id="UP000305067">
    <property type="component" value="Unassembled WGS sequence"/>
</dbReference>
<dbReference type="SMART" id="SM00761">
    <property type="entry name" value="HDAC_interact"/>
    <property type="match status" value="1"/>
</dbReference>
<feature type="domain" description="Histone deacetylase interacting" evidence="7">
    <location>
        <begin position="419"/>
        <end position="519"/>
    </location>
</feature>
<feature type="compositionally biased region" description="Basic and acidic residues" evidence="6">
    <location>
        <begin position="763"/>
        <end position="772"/>
    </location>
</feature>
<organism evidence="8 9">
    <name type="scientific">Pterulicium gracile</name>
    <dbReference type="NCBI Taxonomy" id="1884261"/>
    <lineage>
        <taxon>Eukaryota</taxon>
        <taxon>Fungi</taxon>
        <taxon>Dikarya</taxon>
        <taxon>Basidiomycota</taxon>
        <taxon>Agaricomycotina</taxon>
        <taxon>Agaricomycetes</taxon>
        <taxon>Agaricomycetidae</taxon>
        <taxon>Agaricales</taxon>
        <taxon>Pleurotineae</taxon>
        <taxon>Pterulaceae</taxon>
        <taxon>Pterulicium</taxon>
    </lineage>
</organism>
<proteinExistence type="predicted"/>
<dbReference type="FunFam" id="1.20.1160.11:FF:000001">
    <property type="entry name" value="Paired amphipathic helix protein Sin3"/>
    <property type="match status" value="1"/>
</dbReference>
<dbReference type="Gene3D" id="1.20.1160.11">
    <property type="entry name" value="Paired amphipathic helix"/>
    <property type="match status" value="3"/>
</dbReference>
<dbReference type="Pfam" id="PF08295">
    <property type="entry name" value="Sin3_corepress"/>
    <property type="match status" value="1"/>
</dbReference>
<evidence type="ECO:0000256" key="1">
    <source>
        <dbReference type="ARBA" id="ARBA00004123"/>
    </source>
</evidence>
<evidence type="ECO:0000256" key="5">
    <source>
        <dbReference type="PROSITE-ProRule" id="PRU00810"/>
    </source>
</evidence>
<dbReference type="FunFam" id="1.20.1160.11:FF:000003">
    <property type="entry name" value="Paired amphipathic helix SIN3-like protein"/>
    <property type="match status" value="1"/>
</dbReference>
<dbReference type="PROSITE" id="PS51477">
    <property type="entry name" value="PAH"/>
    <property type="match status" value="2"/>
</dbReference>
<keyword evidence="4 5" id="KW-0539">Nucleus</keyword>
<keyword evidence="9" id="KW-1185">Reference proteome</keyword>
<dbReference type="Pfam" id="PF02671">
    <property type="entry name" value="PAH"/>
    <property type="match status" value="3"/>
</dbReference>
<evidence type="ECO:0000313" key="8">
    <source>
        <dbReference type="EMBL" id="TFL03756.1"/>
    </source>
</evidence>
<dbReference type="EMBL" id="ML178820">
    <property type="protein sequence ID" value="TFL03756.1"/>
    <property type="molecule type" value="Genomic_DNA"/>
</dbReference>
<dbReference type="OrthoDB" id="10265969at2759"/>
<dbReference type="AlphaFoldDB" id="A0A5C3QP84"/>
<dbReference type="InterPro" id="IPR031693">
    <property type="entry name" value="Sin3_C"/>
</dbReference>
<dbReference type="PANTHER" id="PTHR12346:SF0">
    <property type="entry name" value="SIN3A, ISOFORM G"/>
    <property type="match status" value="1"/>
</dbReference>
<protein>
    <recommendedName>
        <fullName evidence="7">Histone deacetylase interacting domain-containing protein</fullName>
    </recommendedName>
</protein>
<keyword evidence="2" id="KW-0678">Repressor</keyword>
<feature type="region of interest" description="Disordered" evidence="6">
    <location>
        <begin position="247"/>
        <end position="327"/>
    </location>
</feature>
<feature type="compositionally biased region" description="Low complexity" evidence="6">
    <location>
        <begin position="275"/>
        <end position="285"/>
    </location>
</feature>
<comment type="subcellular location">
    <subcellularLocation>
        <location evidence="1 5">Nucleus</location>
    </subcellularLocation>
</comment>
<evidence type="ECO:0000256" key="4">
    <source>
        <dbReference type="ARBA" id="ARBA00023242"/>
    </source>
</evidence>
<evidence type="ECO:0000259" key="7">
    <source>
        <dbReference type="SMART" id="SM00761"/>
    </source>
</evidence>
<feature type="region of interest" description="Disordered" evidence="6">
    <location>
        <begin position="763"/>
        <end position="792"/>
    </location>
</feature>
<evidence type="ECO:0000256" key="2">
    <source>
        <dbReference type="ARBA" id="ARBA00022491"/>
    </source>
</evidence>
<feature type="compositionally biased region" description="Low complexity" evidence="6">
    <location>
        <begin position="720"/>
        <end position="732"/>
    </location>
</feature>
<dbReference type="InterPro" id="IPR039774">
    <property type="entry name" value="Sin3-like"/>
</dbReference>
<feature type="region of interest" description="Disordered" evidence="6">
    <location>
        <begin position="396"/>
        <end position="424"/>
    </location>
</feature>
<dbReference type="InterPro" id="IPR003822">
    <property type="entry name" value="PAH"/>
</dbReference>
<dbReference type="GO" id="GO:0003714">
    <property type="term" value="F:transcription corepressor activity"/>
    <property type="evidence" value="ECO:0007669"/>
    <property type="project" value="InterPro"/>
</dbReference>
<feature type="compositionally biased region" description="Polar residues" evidence="6">
    <location>
        <begin position="105"/>
        <end position="134"/>
    </location>
</feature>
<dbReference type="GO" id="GO:0010628">
    <property type="term" value="P:positive regulation of gene expression"/>
    <property type="evidence" value="ECO:0007669"/>
    <property type="project" value="UniProtKB-ARBA"/>
</dbReference>
<evidence type="ECO:0000313" key="9">
    <source>
        <dbReference type="Proteomes" id="UP000305067"/>
    </source>
</evidence>
<accession>A0A5C3QP84</accession>
<evidence type="ECO:0000256" key="6">
    <source>
        <dbReference type="SAM" id="MobiDB-lite"/>
    </source>
</evidence>